<reference evidence="6" key="2">
    <citation type="journal article" date="2014" name="ISME J.">
        <title>Microbial stratification in low pH oxic and suboxic macroscopic growths along an acid mine drainage.</title>
        <authorList>
            <person name="Mendez-Garcia C."/>
            <person name="Mesa V."/>
            <person name="Sprenger R.R."/>
            <person name="Richter M."/>
            <person name="Diez M.S."/>
            <person name="Solano J."/>
            <person name="Bargiela R."/>
            <person name="Golyshina O.V."/>
            <person name="Manteca A."/>
            <person name="Ramos J.L."/>
            <person name="Gallego J.R."/>
            <person name="Llorente I."/>
            <person name="Martins Dos Santos V.A."/>
            <person name="Jensen O.N."/>
            <person name="Pelaez A.I."/>
            <person name="Sanchez J."/>
            <person name="Ferrer M."/>
        </authorList>
    </citation>
    <scope>NUCLEOTIDE SEQUENCE</scope>
</reference>
<accession>T1BEM6</accession>
<dbReference type="SUPFAM" id="SSF51230">
    <property type="entry name" value="Single hybrid motif"/>
    <property type="match status" value="1"/>
</dbReference>
<keyword evidence="4" id="KW-0012">Acyltransferase</keyword>
<evidence type="ECO:0000256" key="3">
    <source>
        <dbReference type="ARBA" id="ARBA00022823"/>
    </source>
</evidence>
<keyword evidence="3" id="KW-0450">Lipoyl</keyword>
<sequence length="80" mass="8440">MTLKLPVLGDTTQTAMITEWLVAVGDTVTKGQPLVSVEADKAVVEVPSPVNGVIRELLAALEDELDIGDPLVVIDTVDIT</sequence>
<dbReference type="InterPro" id="IPR050743">
    <property type="entry name" value="2-oxoacid_DH_E2_comp"/>
</dbReference>
<evidence type="ECO:0000256" key="1">
    <source>
        <dbReference type="ARBA" id="ARBA00001938"/>
    </source>
</evidence>
<dbReference type="AlphaFoldDB" id="T1BEM6"/>
<dbReference type="InterPro" id="IPR003016">
    <property type="entry name" value="2-oxoA_DH_lipoyl-BS"/>
</dbReference>
<dbReference type="EMBL" id="AUZY01002803">
    <property type="protein sequence ID" value="EQD71396.1"/>
    <property type="molecule type" value="Genomic_DNA"/>
</dbReference>
<dbReference type="InterPro" id="IPR000089">
    <property type="entry name" value="Biotin_lipoyl"/>
</dbReference>
<evidence type="ECO:0000256" key="2">
    <source>
        <dbReference type="ARBA" id="ARBA00022679"/>
    </source>
</evidence>
<protein>
    <submittedName>
        <fullName evidence="6">Biotin/lipoyl attachment domain protein</fullName>
    </submittedName>
</protein>
<comment type="caution">
    <text evidence="6">The sequence shown here is derived from an EMBL/GenBank/DDBJ whole genome shotgun (WGS) entry which is preliminary data.</text>
</comment>
<keyword evidence="2" id="KW-0808">Transferase</keyword>
<feature type="domain" description="Lipoyl-binding" evidence="5">
    <location>
        <begin position="1"/>
        <end position="75"/>
    </location>
</feature>
<comment type="cofactor">
    <cofactor evidence="1">
        <name>(R)-lipoate</name>
        <dbReference type="ChEBI" id="CHEBI:83088"/>
    </cofactor>
</comment>
<evidence type="ECO:0000259" key="5">
    <source>
        <dbReference type="PROSITE" id="PS50968"/>
    </source>
</evidence>
<dbReference type="PROSITE" id="PS50968">
    <property type="entry name" value="BIOTINYL_LIPOYL"/>
    <property type="match status" value="1"/>
</dbReference>
<proteinExistence type="predicted"/>
<evidence type="ECO:0000313" key="6">
    <source>
        <dbReference type="EMBL" id="EQD71396.1"/>
    </source>
</evidence>
<evidence type="ECO:0000256" key="4">
    <source>
        <dbReference type="ARBA" id="ARBA00023315"/>
    </source>
</evidence>
<organism evidence="6">
    <name type="scientific">mine drainage metagenome</name>
    <dbReference type="NCBI Taxonomy" id="410659"/>
    <lineage>
        <taxon>unclassified sequences</taxon>
        <taxon>metagenomes</taxon>
        <taxon>ecological metagenomes</taxon>
    </lineage>
</organism>
<dbReference type="GO" id="GO:0016407">
    <property type="term" value="F:acetyltransferase activity"/>
    <property type="evidence" value="ECO:0007669"/>
    <property type="project" value="TreeGrafter"/>
</dbReference>
<dbReference type="Pfam" id="PF00364">
    <property type="entry name" value="Biotin_lipoyl"/>
    <property type="match status" value="1"/>
</dbReference>
<dbReference type="PANTHER" id="PTHR43178">
    <property type="entry name" value="DIHYDROLIPOAMIDE ACETYLTRANSFERASE COMPONENT OF PYRUVATE DEHYDROGENASE COMPLEX"/>
    <property type="match status" value="1"/>
</dbReference>
<dbReference type="InterPro" id="IPR011053">
    <property type="entry name" value="Single_hybrid_motif"/>
</dbReference>
<name>T1BEM6_9ZZZZ</name>
<gene>
    <name evidence="6" type="ORF">B1B_04484</name>
</gene>
<dbReference type="GO" id="GO:0005737">
    <property type="term" value="C:cytoplasm"/>
    <property type="evidence" value="ECO:0007669"/>
    <property type="project" value="TreeGrafter"/>
</dbReference>
<reference evidence="6" key="1">
    <citation type="submission" date="2013-08" db="EMBL/GenBank/DDBJ databases">
        <authorList>
            <person name="Mendez C."/>
            <person name="Richter M."/>
            <person name="Ferrer M."/>
            <person name="Sanchez J."/>
        </authorList>
    </citation>
    <scope>NUCLEOTIDE SEQUENCE</scope>
</reference>
<dbReference type="GO" id="GO:0031405">
    <property type="term" value="F:lipoic acid binding"/>
    <property type="evidence" value="ECO:0007669"/>
    <property type="project" value="TreeGrafter"/>
</dbReference>
<dbReference type="PROSITE" id="PS00189">
    <property type="entry name" value="LIPOYL"/>
    <property type="match status" value="1"/>
</dbReference>
<dbReference type="PANTHER" id="PTHR43178:SF5">
    <property type="entry name" value="LIPOAMIDE ACYLTRANSFERASE COMPONENT OF BRANCHED-CHAIN ALPHA-KETO ACID DEHYDROGENASE COMPLEX, MITOCHONDRIAL"/>
    <property type="match status" value="1"/>
</dbReference>
<dbReference type="CDD" id="cd06849">
    <property type="entry name" value="lipoyl_domain"/>
    <property type="match status" value="1"/>
</dbReference>
<dbReference type="Gene3D" id="2.40.50.100">
    <property type="match status" value="1"/>
</dbReference>